<evidence type="ECO:0000256" key="4">
    <source>
        <dbReference type="ARBA" id="ARBA00022692"/>
    </source>
</evidence>
<feature type="region of interest" description="Disordered" evidence="10">
    <location>
        <begin position="641"/>
        <end position="660"/>
    </location>
</feature>
<feature type="region of interest" description="Disordered" evidence="10">
    <location>
        <begin position="90"/>
        <end position="109"/>
    </location>
</feature>
<keyword evidence="3" id="KW-0813">Transport</keyword>
<dbReference type="PANTHER" id="PTHR43394">
    <property type="entry name" value="ATP-DEPENDENT PERMEASE MDL1, MITOCHONDRIAL"/>
    <property type="match status" value="1"/>
</dbReference>
<dbReference type="Pfam" id="PF00664">
    <property type="entry name" value="ABC_membrane"/>
    <property type="match status" value="2"/>
</dbReference>
<evidence type="ECO:0000259" key="13">
    <source>
        <dbReference type="PROSITE" id="PS50929"/>
    </source>
</evidence>
<dbReference type="CDD" id="cd18577">
    <property type="entry name" value="ABC_6TM_Pgp_ABCB1_D1_like"/>
    <property type="match status" value="1"/>
</dbReference>
<dbReference type="SUPFAM" id="SSF52540">
    <property type="entry name" value="P-loop containing nucleoside triphosphate hydrolases"/>
    <property type="match status" value="2"/>
</dbReference>
<feature type="region of interest" description="Disordered" evidence="10">
    <location>
        <begin position="669"/>
        <end position="721"/>
    </location>
</feature>
<sequence>MSSEEKEPLLTSGDHTAYSYVPEKEKEPEGDEKEKKQPKPASFGQLFRYATCLDNFLILIGSLFSLATGAGWPVMSIIFGELTDTFVSGPGGQNQSSFPNASLPSPNNTDIESFDDRMTRFAYYYLYLAAGVLVAGYFQISCWTTACERQVHKIRKEFFRSIVRQEIGWFDEHQSGELTARLADDLNKVKEGIGDKFSFLLQYTAQFISGFAIGFWKGWKMTLVMMSLSPLLAICAGFFSKLIRSFTTREQEQYAAAGSVAEEVLSCVRTVISFNGQNQELKRYEKSLEESKATGIKKSLLTGVLIGTTFLIMFSTYALAFWYGSEQVKEGSLTAGEVLTVFFCVMIGSFSLGNAAPHLGALAAAKGAAAVLFEIIDNKPTIDATSDRGQRPPSVGGDITFKGVNFSYPTRKDVQVLTDFNLSISKGQTVALVGSSGCGKSTVVNLIQRFYDPSHGKIVLDGVELTELNVNWLRQNIGVVSQEPILFGCSISENIRLGNPEVTDDEITQAAKAANAHDFISKLPQKYNTLVGERGAQLSGGQKQRVAIARALVRNPRILLLDEATSALDSESEKIVQSALDKARLGRTTVVIAHRLSTVQNADVIYVMDKGEIIEYGTHKDLMEKNGLYHQLVVAQTLVEEQQEDQDEDEDDNVNVEDVDVVGNGDVKSVTRQRSRVSESSDKGMAGKSYKRQFSKQLSIQEQSEKDKEKGKEEEEEEEVENPKYFRILRENLPECPFILMGCCGSLINGCTMPAFAIFFGEMIKVFIDDGSDNVLWSMMFLALGGANFLCQLIMNVCFGQSGERMTMRLRLKVFRAYLRQDAGYFDDPKHGTGALTTRLATDASMLKNATGIRIGTVLSSICSLIAALVIAFIYGWKLALVVLGGVPILMISSSLQVKVVMGKHKEDQAKMEDAGKVASETIENIRTVQSLTREYHFYIKYSDHLKGPLRSNVKQAQLYGLAYGFSQSVIFAMYGGAFRFGAWQVSLGEMEPENVYKVFFAIAFTGITIGQASSFLPDYSKAKHAAALIFKVLDTVPPIDIYSQKGTYLERVVGSITFRNVTFCYPFRPEVQVTKNMSFNVESGQTVALVGPSGCGKSTIISLLQRFYDPNSGEILIDGQNIKDLHLARLRSFLAVVSQEPILFDCSIRDNIAYGLETTPGMDEVIQCARMANVHEFIANLPMGYDTVVGEKGTQLSGGQKQRVAIARALIRNPRILLLDEATSALDSESEKLVQTALDNAQEGRTCIIIAHRLSTIQNCDVIFVIDNGEIVESGTHQNLIAKKGVYSSLVAAQQFTKL</sequence>
<feature type="transmembrane region" description="Helical" evidence="11">
    <location>
        <begin position="959"/>
        <end position="979"/>
    </location>
</feature>
<feature type="transmembrane region" description="Helical" evidence="11">
    <location>
        <begin position="197"/>
        <end position="216"/>
    </location>
</feature>
<accession>A0AA89C999</accession>
<feature type="transmembrane region" description="Helical" evidence="11">
    <location>
        <begin position="775"/>
        <end position="799"/>
    </location>
</feature>
<reference evidence="14" key="1">
    <citation type="submission" date="2019-08" db="EMBL/GenBank/DDBJ databases">
        <title>The improved chromosome-level genome for the pearl oyster Pinctada fucata martensii using PacBio sequencing and Hi-C.</title>
        <authorList>
            <person name="Zheng Z."/>
        </authorList>
    </citation>
    <scope>NUCLEOTIDE SEQUENCE</scope>
    <source>
        <strain evidence="14">ZZ-2019</strain>
        <tissue evidence="14">Adductor muscle</tissue>
    </source>
</reference>
<dbReference type="PANTHER" id="PTHR43394:SF27">
    <property type="entry name" value="ATP-DEPENDENT TRANSLOCASE ABCB1-LIKE"/>
    <property type="match status" value="1"/>
</dbReference>
<feature type="compositionally biased region" description="Basic and acidic residues" evidence="10">
    <location>
        <begin position="703"/>
        <end position="713"/>
    </location>
</feature>
<feature type="transmembrane region" description="Helical" evidence="11">
    <location>
        <begin position="738"/>
        <end position="760"/>
    </location>
</feature>
<dbReference type="GO" id="GO:0015421">
    <property type="term" value="F:ABC-type oligopeptide transporter activity"/>
    <property type="evidence" value="ECO:0007669"/>
    <property type="project" value="TreeGrafter"/>
</dbReference>
<name>A0AA89C999_PINIB</name>
<dbReference type="FunFam" id="3.40.50.300:FF:000205">
    <property type="entry name" value="ABC transporter B family member 4"/>
    <property type="match status" value="2"/>
</dbReference>
<feature type="transmembrane region" description="Helical" evidence="11">
    <location>
        <begin position="881"/>
        <end position="902"/>
    </location>
</feature>
<feature type="domain" description="ABC transmembrane type-1" evidence="13">
    <location>
        <begin position="59"/>
        <end position="364"/>
    </location>
</feature>
<gene>
    <name evidence="14" type="ORF">FSP39_016614</name>
</gene>
<dbReference type="SMART" id="SM00382">
    <property type="entry name" value="AAA"/>
    <property type="match status" value="2"/>
</dbReference>
<dbReference type="PROSITE" id="PS50929">
    <property type="entry name" value="ABC_TM1F"/>
    <property type="match status" value="2"/>
</dbReference>
<evidence type="ECO:0000256" key="5">
    <source>
        <dbReference type="ARBA" id="ARBA00022737"/>
    </source>
</evidence>
<dbReference type="Gene3D" id="3.40.50.300">
    <property type="entry name" value="P-loop containing nucleotide triphosphate hydrolases"/>
    <property type="match status" value="2"/>
</dbReference>
<evidence type="ECO:0000256" key="1">
    <source>
        <dbReference type="ARBA" id="ARBA00004141"/>
    </source>
</evidence>
<dbReference type="Gene3D" id="1.20.1560.10">
    <property type="entry name" value="ABC transporter type 1, transmembrane domain"/>
    <property type="match status" value="1"/>
</dbReference>
<keyword evidence="7" id="KW-0067">ATP-binding</keyword>
<feature type="domain" description="ABC transmembrane type-1" evidence="13">
    <location>
        <begin position="740"/>
        <end position="1022"/>
    </location>
</feature>
<dbReference type="SUPFAM" id="SSF90123">
    <property type="entry name" value="ABC transporter transmembrane region"/>
    <property type="match status" value="2"/>
</dbReference>
<evidence type="ECO:0000313" key="14">
    <source>
        <dbReference type="EMBL" id="KAK3105070.1"/>
    </source>
</evidence>
<evidence type="ECO:0000256" key="6">
    <source>
        <dbReference type="ARBA" id="ARBA00022741"/>
    </source>
</evidence>
<dbReference type="GO" id="GO:0005524">
    <property type="term" value="F:ATP binding"/>
    <property type="evidence" value="ECO:0007669"/>
    <property type="project" value="UniProtKB-KW"/>
</dbReference>
<feature type="transmembrane region" description="Helical" evidence="11">
    <location>
        <begin position="335"/>
        <end position="356"/>
    </location>
</feature>
<keyword evidence="4 11" id="KW-0812">Transmembrane</keyword>
<keyword evidence="5" id="KW-0677">Repeat</keyword>
<dbReference type="Proteomes" id="UP001186944">
    <property type="component" value="Unassembled WGS sequence"/>
</dbReference>
<evidence type="ECO:0000259" key="12">
    <source>
        <dbReference type="PROSITE" id="PS50893"/>
    </source>
</evidence>
<organism evidence="14 15">
    <name type="scientific">Pinctada imbricata</name>
    <name type="common">Atlantic pearl-oyster</name>
    <name type="synonym">Pinctada martensii</name>
    <dbReference type="NCBI Taxonomy" id="66713"/>
    <lineage>
        <taxon>Eukaryota</taxon>
        <taxon>Metazoa</taxon>
        <taxon>Spiralia</taxon>
        <taxon>Lophotrochozoa</taxon>
        <taxon>Mollusca</taxon>
        <taxon>Bivalvia</taxon>
        <taxon>Autobranchia</taxon>
        <taxon>Pteriomorphia</taxon>
        <taxon>Pterioida</taxon>
        <taxon>Pterioidea</taxon>
        <taxon>Pteriidae</taxon>
        <taxon>Pinctada</taxon>
    </lineage>
</organism>
<feature type="transmembrane region" description="Helical" evidence="11">
    <location>
        <begin position="855"/>
        <end position="875"/>
    </location>
</feature>
<feature type="region of interest" description="Disordered" evidence="10">
    <location>
        <begin position="1"/>
        <end position="39"/>
    </location>
</feature>
<dbReference type="EMBL" id="VSWD01000004">
    <property type="protein sequence ID" value="KAK3105070.1"/>
    <property type="molecule type" value="Genomic_DNA"/>
</dbReference>
<dbReference type="CDD" id="cd18578">
    <property type="entry name" value="ABC_6TM_Pgp_ABCB1_D2_like"/>
    <property type="match status" value="1"/>
</dbReference>
<keyword evidence="6" id="KW-0547">Nucleotide-binding</keyword>
<feature type="transmembrane region" description="Helical" evidence="11">
    <location>
        <begin position="222"/>
        <end position="243"/>
    </location>
</feature>
<dbReference type="FunFam" id="1.20.1560.10:FF:000018">
    <property type="entry name" value="ATP-binding cassette subfamily B member 11"/>
    <property type="match status" value="1"/>
</dbReference>
<feature type="transmembrane region" description="Helical" evidence="11">
    <location>
        <begin position="124"/>
        <end position="146"/>
    </location>
</feature>
<dbReference type="InterPro" id="IPR027417">
    <property type="entry name" value="P-loop_NTPase"/>
</dbReference>
<dbReference type="GO" id="GO:0005743">
    <property type="term" value="C:mitochondrial inner membrane"/>
    <property type="evidence" value="ECO:0007669"/>
    <property type="project" value="TreeGrafter"/>
</dbReference>
<dbReference type="CDD" id="cd03249">
    <property type="entry name" value="ABC_MTABC3_MDL1_MDL2"/>
    <property type="match status" value="2"/>
</dbReference>
<feature type="domain" description="ABC transporter" evidence="12">
    <location>
        <begin position="1057"/>
        <end position="1294"/>
    </location>
</feature>
<keyword evidence="9 11" id="KW-0472">Membrane</keyword>
<dbReference type="InterPro" id="IPR003593">
    <property type="entry name" value="AAA+_ATPase"/>
</dbReference>
<comment type="subcellular location">
    <subcellularLocation>
        <location evidence="1">Membrane</location>
        <topology evidence="1">Multi-pass membrane protein</topology>
    </subcellularLocation>
</comment>
<feature type="compositionally biased region" description="Polar residues" evidence="10">
    <location>
        <begin position="93"/>
        <end position="109"/>
    </location>
</feature>
<proteinExistence type="inferred from homology"/>
<evidence type="ECO:0000256" key="9">
    <source>
        <dbReference type="ARBA" id="ARBA00023136"/>
    </source>
</evidence>
<feature type="domain" description="ABC transporter" evidence="12">
    <location>
        <begin position="399"/>
        <end position="635"/>
    </location>
</feature>
<evidence type="ECO:0000256" key="2">
    <source>
        <dbReference type="ARBA" id="ARBA00007577"/>
    </source>
</evidence>
<evidence type="ECO:0000256" key="3">
    <source>
        <dbReference type="ARBA" id="ARBA00022448"/>
    </source>
</evidence>
<feature type="compositionally biased region" description="Basic and acidic residues" evidence="10">
    <location>
        <begin position="22"/>
        <end position="37"/>
    </location>
</feature>
<dbReference type="PROSITE" id="PS00211">
    <property type="entry name" value="ABC_TRANSPORTER_1"/>
    <property type="match status" value="2"/>
</dbReference>
<dbReference type="GO" id="GO:0090374">
    <property type="term" value="P:oligopeptide export from mitochondrion"/>
    <property type="evidence" value="ECO:0007669"/>
    <property type="project" value="TreeGrafter"/>
</dbReference>
<protein>
    <submittedName>
        <fullName evidence="14">Uncharacterized protein</fullName>
    </submittedName>
</protein>
<dbReference type="FunFam" id="1.20.1560.10:FF:000121">
    <property type="entry name" value="ABC transporter B family member 9"/>
    <property type="match status" value="1"/>
</dbReference>
<keyword evidence="15" id="KW-1185">Reference proteome</keyword>
<evidence type="ECO:0000256" key="8">
    <source>
        <dbReference type="ARBA" id="ARBA00022989"/>
    </source>
</evidence>
<dbReference type="InterPro" id="IPR039421">
    <property type="entry name" value="Type_1_exporter"/>
</dbReference>
<evidence type="ECO:0000256" key="10">
    <source>
        <dbReference type="SAM" id="MobiDB-lite"/>
    </source>
</evidence>
<dbReference type="InterPro" id="IPR003439">
    <property type="entry name" value="ABC_transporter-like_ATP-bd"/>
</dbReference>
<feature type="transmembrane region" description="Helical" evidence="11">
    <location>
        <begin position="56"/>
        <end position="79"/>
    </location>
</feature>
<dbReference type="InterPro" id="IPR017871">
    <property type="entry name" value="ABC_transporter-like_CS"/>
</dbReference>
<comment type="similarity">
    <text evidence="2">Belongs to the ABC transporter superfamily. ABCB family. Multidrug resistance exporter (TC 3.A.1.201) subfamily.</text>
</comment>
<evidence type="ECO:0000256" key="7">
    <source>
        <dbReference type="ARBA" id="ARBA00022840"/>
    </source>
</evidence>
<evidence type="ECO:0000256" key="11">
    <source>
        <dbReference type="SAM" id="Phobius"/>
    </source>
</evidence>
<keyword evidence="8 11" id="KW-1133">Transmembrane helix</keyword>
<feature type="transmembrane region" description="Helical" evidence="11">
    <location>
        <begin position="999"/>
        <end position="1017"/>
    </location>
</feature>
<evidence type="ECO:0000313" key="15">
    <source>
        <dbReference type="Proteomes" id="UP001186944"/>
    </source>
</evidence>
<dbReference type="InterPro" id="IPR011527">
    <property type="entry name" value="ABC1_TM_dom"/>
</dbReference>
<dbReference type="Pfam" id="PF00005">
    <property type="entry name" value="ABC_tran"/>
    <property type="match status" value="2"/>
</dbReference>
<dbReference type="PROSITE" id="PS50893">
    <property type="entry name" value="ABC_TRANSPORTER_2"/>
    <property type="match status" value="2"/>
</dbReference>
<dbReference type="GO" id="GO:0016887">
    <property type="term" value="F:ATP hydrolysis activity"/>
    <property type="evidence" value="ECO:0007669"/>
    <property type="project" value="InterPro"/>
</dbReference>
<comment type="caution">
    <text evidence="14">The sequence shown here is derived from an EMBL/GenBank/DDBJ whole genome shotgun (WGS) entry which is preliminary data.</text>
</comment>
<dbReference type="InterPro" id="IPR036640">
    <property type="entry name" value="ABC1_TM_sf"/>
</dbReference>
<feature type="transmembrane region" description="Helical" evidence="11">
    <location>
        <begin position="300"/>
        <end position="323"/>
    </location>
</feature>